<organism evidence="2 3">
    <name type="scientific">Sphingobium herbicidovorans (strain ATCC 700291 / DSM 11019 / CCUG 56400 / KCTC 2939 / LMG 18315 / NBRC 16415 / MH)</name>
    <name type="common">Sphingomonas herbicidovorans</name>
    <dbReference type="NCBI Taxonomy" id="1219045"/>
    <lineage>
        <taxon>Bacteria</taxon>
        <taxon>Pseudomonadati</taxon>
        <taxon>Pseudomonadota</taxon>
        <taxon>Alphaproteobacteria</taxon>
        <taxon>Sphingomonadales</taxon>
        <taxon>Sphingomonadaceae</taxon>
        <taxon>Sphingobium</taxon>
    </lineage>
</organism>
<name>A0A086PBJ7_SPHHM</name>
<sequence>MTFFDIIAGIWPILAIMVGYVAISLLAQAAAHRSRKRMLVLAAELQHDKRANQADIDRVDFLLDTAMSWKVGVLLPIAIIGLLSDVALKRDVNGSKHWMSKDPRAGELAFHFFVSVAAANVPMACINAILLGVSLPLIVAARKGVRSSVTASTFRAAYGLRHSH</sequence>
<feature type="transmembrane region" description="Helical" evidence="1">
    <location>
        <begin position="108"/>
        <end position="139"/>
    </location>
</feature>
<accession>A0A086PBJ7</accession>
<feature type="transmembrane region" description="Helical" evidence="1">
    <location>
        <begin position="6"/>
        <end position="27"/>
    </location>
</feature>
<keyword evidence="1" id="KW-0472">Membrane</keyword>
<evidence type="ECO:0000313" key="3">
    <source>
        <dbReference type="Proteomes" id="UP000024284"/>
    </source>
</evidence>
<keyword evidence="3" id="KW-1185">Reference proteome</keyword>
<dbReference type="RefSeq" id="WP_037464156.1">
    <property type="nucleotide sequence ID" value="NZ_BCZD01000024.1"/>
</dbReference>
<protein>
    <submittedName>
        <fullName evidence="2">Uncharacterized protein</fullName>
    </submittedName>
</protein>
<dbReference type="PATRIC" id="fig|1219045.3.peg.1507"/>
<keyword evidence="1" id="KW-0812">Transmembrane</keyword>
<dbReference type="AlphaFoldDB" id="A0A086PBJ7"/>
<dbReference type="EMBL" id="JFZA02000011">
    <property type="protein sequence ID" value="KFG90765.1"/>
    <property type="molecule type" value="Genomic_DNA"/>
</dbReference>
<proteinExistence type="predicted"/>
<reference evidence="2" key="1">
    <citation type="submission" date="2014-08" db="EMBL/GenBank/DDBJ databases">
        <title>Draft genome sequences of Sphingobium herbicidovorans.</title>
        <authorList>
            <person name="Gan H.M."/>
            <person name="Gan H.Y."/>
            <person name="Savka M.A."/>
        </authorList>
    </citation>
    <scope>NUCLEOTIDE SEQUENCE [LARGE SCALE GENOMIC DNA]</scope>
    <source>
        <strain evidence="2">NBRC 16415</strain>
    </source>
</reference>
<evidence type="ECO:0000313" key="2">
    <source>
        <dbReference type="EMBL" id="KFG90765.1"/>
    </source>
</evidence>
<dbReference type="Proteomes" id="UP000024284">
    <property type="component" value="Unassembled WGS sequence"/>
</dbReference>
<comment type="caution">
    <text evidence="2">The sequence shown here is derived from an EMBL/GenBank/DDBJ whole genome shotgun (WGS) entry which is preliminary data.</text>
</comment>
<keyword evidence="1" id="KW-1133">Transmembrane helix</keyword>
<feature type="transmembrane region" description="Helical" evidence="1">
    <location>
        <begin position="71"/>
        <end position="88"/>
    </location>
</feature>
<evidence type="ECO:0000256" key="1">
    <source>
        <dbReference type="SAM" id="Phobius"/>
    </source>
</evidence>
<gene>
    <name evidence="2" type="ORF">BV98_001477</name>
</gene>
<dbReference type="STRING" id="76947.GCA_002080435_02595"/>